<dbReference type="InterPro" id="IPR052080">
    <property type="entry name" value="vWF_C/EGF_Fibrillin"/>
</dbReference>
<name>A0A670IID3_PODMU</name>
<sequence length="507" mass="55954">IIPPHNTFKRCFWAMAPIILERCQPNVCSEQELAMVGHRQPCVQAFTRLVKMWKQDCAGQRWCMAYERRTSYYTIYKQVYSMEHHTVFKCCPGWSQKKDDEAGCLHSLCSVGTCFNGGKCSGGICQCPAGFQGSRCQYDVNECAIANGGCQGQCCNMIGSYYCKCPAGQKLREDRTSCEDIDECAVRSGGCQQSCVNTLGSYHCECHAGHKLHADSRTCIEIDPCASGNGGCLQICQNESGLAECECYSGYRLSADGKSCADVDECAEGTAKCTHHCVNTLGSFACVCNPGFELGADGRQCYRIEMEIVNSCEDDNGGCLHHCEHSTNGPLCSCNQGYRLDLDGKTCTDLDECVTGDACCSQFCINYIGGYECSCKAGFRLHPDGCECDALDDDELEEEEEEGLEIARIPGFRFRRPPQLLHFSTSLDSFYDEEEEEIRGELTVAHQVVCLHNMFGSDCSLSCSDCMNRGKCNSDNSSCDCPPGWTGIICNESEFEDHSIPPFRWMG</sequence>
<keyword evidence="7" id="KW-0325">Glycoprotein</keyword>
<dbReference type="InterPro" id="IPR011489">
    <property type="entry name" value="EMI_domain"/>
</dbReference>
<accession>A0A670IID3</accession>
<dbReference type="InterPro" id="IPR009030">
    <property type="entry name" value="Growth_fac_rcpt_cys_sf"/>
</dbReference>
<dbReference type="PROSITE" id="PS50026">
    <property type="entry name" value="EGF_3"/>
    <property type="match status" value="4"/>
</dbReference>
<dbReference type="SMART" id="SM00179">
    <property type="entry name" value="EGF_CA"/>
    <property type="match status" value="6"/>
</dbReference>
<dbReference type="PROSITE" id="PS00010">
    <property type="entry name" value="ASX_HYDROXYL"/>
    <property type="match status" value="2"/>
</dbReference>
<dbReference type="PROSITE" id="PS01187">
    <property type="entry name" value="EGF_CA"/>
    <property type="match status" value="3"/>
</dbReference>
<protein>
    <recommendedName>
        <fullName evidence="13">EGF like domain multiple 6</fullName>
    </recommendedName>
</protein>
<reference evidence="11" key="2">
    <citation type="submission" date="2025-08" db="UniProtKB">
        <authorList>
            <consortium name="Ensembl"/>
        </authorList>
    </citation>
    <scope>IDENTIFICATION</scope>
</reference>
<reference evidence="11" key="3">
    <citation type="submission" date="2025-09" db="UniProtKB">
        <authorList>
            <consortium name="Ensembl"/>
        </authorList>
    </citation>
    <scope>IDENTIFICATION</scope>
</reference>
<dbReference type="Ensembl" id="ENSPMRT00000011867.1">
    <property type="protein sequence ID" value="ENSPMRP00000011107.1"/>
    <property type="gene ID" value="ENSPMRG00000007039.1"/>
</dbReference>
<evidence type="ECO:0000256" key="5">
    <source>
        <dbReference type="ARBA" id="ARBA00022737"/>
    </source>
</evidence>
<feature type="domain" description="EMI" evidence="10">
    <location>
        <begin position="24"/>
        <end position="106"/>
    </location>
</feature>
<dbReference type="InterPro" id="IPR013032">
    <property type="entry name" value="EGF-like_CS"/>
</dbReference>
<evidence type="ECO:0000256" key="8">
    <source>
        <dbReference type="PROSITE-ProRule" id="PRU00076"/>
    </source>
</evidence>
<evidence type="ECO:0000313" key="12">
    <source>
        <dbReference type="Proteomes" id="UP000472272"/>
    </source>
</evidence>
<dbReference type="PROSITE" id="PS51041">
    <property type="entry name" value="EMI"/>
    <property type="match status" value="1"/>
</dbReference>
<feature type="disulfide bond" evidence="8">
    <location>
        <begin position="127"/>
        <end position="136"/>
    </location>
</feature>
<proteinExistence type="predicted"/>
<dbReference type="InterPro" id="IPR000152">
    <property type="entry name" value="EGF-type_Asp/Asn_hydroxyl_site"/>
</dbReference>
<dbReference type="Pfam" id="PF07645">
    <property type="entry name" value="EGF_CA"/>
    <property type="match status" value="1"/>
</dbReference>
<dbReference type="Gene3D" id="2.10.25.10">
    <property type="entry name" value="Laminin"/>
    <property type="match status" value="7"/>
</dbReference>
<evidence type="ECO:0000256" key="6">
    <source>
        <dbReference type="ARBA" id="ARBA00023157"/>
    </source>
</evidence>
<dbReference type="Pfam" id="PF14670">
    <property type="entry name" value="FXa_inhibition"/>
    <property type="match status" value="2"/>
</dbReference>
<dbReference type="InterPro" id="IPR018097">
    <property type="entry name" value="EGF_Ca-bd_CS"/>
</dbReference>
<dbReference type="Pfam" id="PF07546">
    <property type="entry name" value="EMI"/>
    <property type="match status" value="1"/>
</dbReference>
<dbReference type="FunFam" id="2.10.25.10:FF:000010">
    <property type="entry name" value="Pro-epidermal growth factor"/>
    <property type="match status" value="1"/>
</dbReference>
<dbReference type="InterPro" id="IPR000742">
    <property type="entry name" value="EGF"/>
</dbReference>
<evidence type="ECO:0000256" key="3">
    <source>
        <dbReference type="ARBA" id="ARBA00022536"/>
    </source>
</evidence>
<evidence type="ECO:0000313" key="11">
    <source>
        <dbReference type="Ensembl" id="ENSPMRP00000011107.1"/>
    </source>
</evidence>
<evidence type="ECO:0000259" key="9">
    <source>
        <dbReference type="PROSITE" id="PS50026"/>
    </source>
</evidence>
<dbReference type="SMART" id="SM00181">
    <property type="entry name" value="EGF"/>
    <property type="match status" value="8"/>
</dbReference>
<keyword evidence="2" id="KW-0964">Secreted</keyword>
<evidence type="ECO:0000256" key="2">
    <source>
        <dbReference type="ARBA" id="ARBA00022525"/>
    </source>
</evidence>
<dbReference type="Proteomes" id="UP000472272">
    <property type="component" value="Chromosome 5"/>
</dbReference>
<feature type="domain" description="EGF-like" evidence="9">
    <location>
        <begin position="262"/>
        <end position="302"/>
    </location>
</feature>
<feature type="disulfide bond" evidence="8">
    <location>
        <begin position="104"/>
        <end position="114"/>
    </location>
</feature>
<evidence type="ECO:0000256" key="4">
    <source>
        <dbReference type="ARBA" id="ARBA00022729"/>
    </source>
</evidence>
<keyword evidence="6 8" id="KW-1015">Disulfide bond</keyword>
<feature type="domain" description="EGF-like" evidence="9">
    <location>
        <begin position="455"/>
        <end position="491"/>
    </location>
</feature>
<evidence type="ECO:0000256" key="7">
    <source>
        <dbReference type="ARBA" id="ARBA00023180"/>
    </source>
</evidence>
<evidence type="ECO:0008006" key="13">
    <source>
        <dbReference type="Google" id="ProtNLM"/>
    </source>
</evidence>
<feature type="domain" description="EGF-like" evidence="9">
    <location>
        <begin position="100"/>
        <end position="137"/>
    </location>
</feature>
<comment type="caution">
    <text evidence="8">Lacks conserved residue(s) required for the propagation of feature annotation.</text>
</comment>
<dbReference type="FunFam" id="2.10.25.10:FF:001129">
    <property type="entry name" value="Predicted protein"/>
    <property type="match status" value="1"/>
</dbReference>
<dbReference type="SUPFAM" id="SSF57184">
    <property type="entry name" value="Growth factor receptor domain"/>
    <property type="match status" value="2"/>
</dbReference>
<evidence type="ECO:0000259" key="10">
    <source>
        <dbReference type="PROSITE" id="PS51041"/>
    </source>
</evidence>
<dbReference type="InterPro" id="IPR001881">
    <property type="entry name" value="EGF-like_Ca-bd_dom"/>
</dbReference>
<feature type="disulfide bond" evidence="8">
    <location>
        <begin position="481"/>
        <end position="490"/>
    </location>
</feature>
<evidence type="ECO:0000256" key="1">
    <source>
        <dbReference type="ARBA" id="ARBA00004613"/>
    </source>
</evidence>
<dbReference type="PROSITE" id="PS01186">
    <property type="entry name" value="EGF_2"/>
    <property type="match status" value="3"/>
</dbReference>
<keyword evidence="12" id="KW-1185">Reference proteome</keyword>
<comment type="subcellular location">
    <subcellularLocation>
        <location evidence="1">Secreted</location>
    </subcellularLocation>
</comment>
<dbReference type="GO" id="GO:0005576">
    <property type="term" value="C:extracellular region"/>
    <property type="evidence" value="ECO:0007669"/>
    <property type="project" value="UniProtKB-SubCell"/>
</dbReference>
<dbReference type="Gene3D" id="2.170.300.10">
    <property type="entry name" value="Tie2 ligand-binding domain superfamily"/>
    <property type="match status" value="1"/>
</dbReference>
<dbReference type="InterPro" id="IPR049883">
    <property type="entry name" value="NOTCH1_EGF-like"/>
</dbReference>
<dbReference type="FunFam" id="2.10.25.10:FF:000037">
    <property type="entry name" value="Signal peptide, CUB domain and EGF-like domain-containing 2"/>
    <property type="match status" value="2"/>
</dbReference>
<dbReference type="InterPro" id="IPR026823">
    <property type="entry name" value="cEGF"/>
</dbReference>
<dbReference type="Pfam" id="PF12662">
    <property type="entry name" value="cEGF"/>
    <property type="match status" value="2"/>
</dbReference>
<dbReference type="PANTHER" id="PTHR47333">
    <property type="entry name" value="VON WILLEBRAND FACTOR C AND EGF DOMAIN-CONTAINING PROTEIN"/>
    <property type="match status" value="1"/>
</dbReference>
<dbReference type="SUPFAM" id="SSF57196">
    <property type="entry name" value="EGF/Laminin"/>
    <property type="match status" value="2"/>
</dbReference>
<dbReference type="Pfam" id="PF12661">
    <property type="entry name" value="hEGF"/>
    <property type="match status" value="3"/>
</dbReference>
<keyword evidence="5" id="KW-0677">Repeat</keyword>
<dbReference type="FunFam" id="2.10.25.10:FF:000005">
    <property type="entry name" value="Fibrillin 2"/>
    <property type="match status" value="1"/>
</dbReference>
<keyword evidence="4" id="KW-0732">Signal</keyword>
<reference evidence="11 12" key="1">
    <citation type="journal article" date="2019" name="Proc. Natl. Acad. Sci. U.S.A.">
        <title>Regulatory changes in pterin and carotenoid genes underlie balanced color polymorphisms in the wall lizard.</title>
        <authorList>
            <person name="Andrade P."/>
            <person name="Pinho C."/>
            <person name="Perez I de Lanuza G."/>
            <person name="Afonso S."/>
            <person name="Brejcha J."/>
            <person name="Rubin C.J."/>
            <person name="Wallerman O."/>
            <person name="Pereira P."/>
            <person name="Sabatino S.J."/>
            <person name="Bellati A."/>
            <person name="Pellitteri-Rosa D."/>
            <person name="Bosakova Z."/>
            <person name="Bunikis I."/>
            <person name="Carretero M.A."/>
            <person name="Feiner N."/>
            <person name="Marsik P."/>
            <person name="Pauperio F."/>
            <person name="Salvi D."/>
            <person name="Soler L."/>
            <person name="While G.M."/>
            <person name="Uller T."/>
            <person name="Font E."/>
            <person name="Andersson L."/>
            <person name="Carneiro M."/>
        </authorList>
    </citation>
    <scope>NUCLEOTIDE SEQUENCE</scope>
</reference>
<dbReference type="PANTHER" id="PTHR47333:SF4">
    <property type="entry name" value="EGF-LIKE DOMAIN-CONTAINING PROTEIN"/>
    <property type="match status" value="1"/>
</dbReference>
<dbReference type="AlphaFoldDB" id="A0A670IID3"/>
<dbReference type="PROSITE" id="PS00022">
    <property type="entry name" value="EGF_1"/>
    <property type="match status" value="2"/>
</dbReference>
<dbReference type="GeneTree" id="ENSGT00940000165767"/>
<organism evidence="11 12">
    <name type="scientific">Podarcis muralis</name>
    <name type="common">Wall lizard</name>
    <name type="synonym">Lacerta muralis</name>
    <dbReference type="NCBI Taxonomy" id="64176"/>
    <lineage>
        <taxon>Eukaryota</taxon>
        <taxon>Metazoa</taxon>
        <taxon>Chordata</taxon>
        <taxon>Craniata</taxon>
        <taxon>Vertebrata</taxon>
        <taxon>Euteleostomi</taxon>
        <taxon>Lepidosauria</taxon>
        <taxon>Squamata</taxon>
        <taxon>Bifurcata</taxon>
        <taxon>Unidentata</taxon>
        <taxon>Episquamata</taxon>
        <taxon>Laterata</taxon>
        <taxon>Lacertibaenia</taxon>
        <taxon>Lacertidae</taxon>
        <taxon>Podarcis</taxon>
    </lineage>
</organism>
<dbReference type="GO" id="GO:0005509">
    <property type="term" value="F:calcium ion binding"/>
    <property type="evidence" value="ECO:0007669"/>
    <property type="project" value="InterPro"/>
</dbReference>
<keyword evidence="3 8" id="KW-0245">EGF-like domain</keyword>
<feature type="domain" description="EGF-like" evidence="9">
    <location>
        <begin position="180"/>
        <end position="220"/>
    </location>
</feature>